<protein>
    <submittedName>
        <fullName evidence="1">Geranylgeranyl pyrophosphate synthase chloroplastic</fullName>
    </submittedName>
</protein>
<organism evidence="1 2">
    <name type="scientific">Prunus yedoensis var. nudiflora</name>
    <dbReference type="NCBI Taxonomy" id="2094558"/>
    <lineage>
        <taxon>Eukaryota</taxon>
        <taxon>Viridiplantae</taxon>
        <taxon>Streptophyta</taxon>
        <taxon>Embryophyta</taxon>
        <taxon>Tracheophyta</taxon>
        <taxon>Spermatophyta</taxon>
        <taxon>Magnoliopsida</taxon>
        <taxon>eudicotyledons</taxon>
        <taxon>Gunneridae</taxon>
        <taxon>Pentapetalae</taxon>
        <taxon>rosids</taxon>
        <taxon>fabids</taxon>
        <taxon>Rosales</taxon>
        <taxon>Rosaceae</taxon>
        <taxon>Amygdaloideae</taxon>
        <taxon>Amygdaleae</taxon>
        <taxon>Prunus</taxon>
    </lineage>
</organism>
<dbReference type="STRING" id="2094558.A0A314ZA22"/>
<gene>
    <name evidence="1" type="ORF">Pyn_40692</name>
</gene>
<dbReference type="AlphaFoldDB" id="A0A314ZA22"/>
<name>A0A314ZA22_PRUYE</name>
<proteinExistence type="predicted"/>
<evidence type="ECO:0000313" key="2">
    <source>
        <dbReference type="Proteomes" id="UP000250321"/>
    </source>
</evidence>
<evidence type="ECO:0000313" key="1">
    <source>
        <dbReference type="EMBL" id="PQQ15323.1"/>
    </source>
</evidence>
<comment type="caution">
    <text evidence="1">The sequence shown here is derived from an EMBL/GenBank/DDBJ whole genome shotgun (WGS) entry which is preliminary data.</text>
</comment>
<sequence length="135" mass="15189">MPISFASPKRCRPTPPLSVSAILTKQETLKEEEFEEESAKPSFNFKSYMLQNPTKPNHRPFAGHAGGMPLRDDPRRLAVYGQRRVVCGMVVQYCHEFGQEVVGEAICLMMLSKGANSWGHIVFSYQLEELEGSKV</sequence>
<dbReference type="Proteomes" id="UP000250321">
    <property type="component" value="Unassembled WGS sequence"/>
</dbReference>
<keyword evidence="2" id="KW-1185">Reference proteome</keyword>
<dbReference type="EMBL" id="PJQY01000231">
    <property type="protein sequence ID" value="PQQ15323.1"/>
    <property type="molecule type" value="Genomic_DNA"/>
</dbReference>
<accession>A0A314ZA22</accession>
<reference evidence="1 2" key="1">
    <citation type="submission" date="2018-02" db="EMBL/GenBank/DDBJ databases">
        <title>Draft genome of wild Prunus yedoensis var. nudiflora.</title>
        <authorList>
            <person name="Baek S."/>
            <person name="Kim J.-H."/>
            <person name="Choi K."/>
            <person name="Kim G.-B."/>
            <person name="Cho A."/>
            <person name="Jang H."/>
            <person name="Shin C.-H."/>
            <person name="Yu H.-J."/>
            <person name="Mun J.-H."/>
        </authorList>
    </citation>
    <scope>NUCLEOTIDE SEQUENCE [LARGE SCALE GENOMIC DNA]</scope>
    <source>
        <strain evidence="2">cv. Jeju island</strain>
        <tissue evidence="1">Leaf</tissue>
    </source>
</reference>